<keyword evidence="4" id="KW-0732">Signal</keyword>
<dbReference type="Gene3D" id="1.25.40.10">
    <property type="entry name" value="Tetratricopeptide repeat domain"/>
    <property type="match status" value="2"/>
</dbReference>
<dbReference type="EMBL" id="SZVP01000011">
    <property type="protein sequence ID" value="TMM44049.1"/>
    <property type="molecule type" value="Genomic_DNA"/>
</dbReference>
<dbReference type="InterPro" id="IPR050498">
    <property type="entry name" value="Ycf3"/>
</dbReference>
<dbReference type="AlphaFoldDB" id="A0A8H2JKX1"/>
<dbReference type="OrthoDB" id="5801251at2"/>
<name>A0A8H2JKX1_9GAMM</name>
<feature type="chain" id="PRO_5034077644" evidence="4">
    <location>
        <begin position="23"/>
        <end position="394"/>
    </location>
</feature>
<accession>A0A8H2JKX1</accession>
<dbReference type="RefSeq" id="WP_138623570.1">
    <property type="nucleotide sequence ID" value="NZ_SZVP01000011.1"/>
</dbReference>
<dbReference type="PROSITE" id="PS51257">
    <property type="entry name" value="PROKAR_LIPOPROTEIN"/>
    <property type="match status" value="1"/>
</dbReference>
<feature type="repeat" description="TPR" evidence="3">
    <location>
        <begin position="238"/>
        <end position="271"/>
    </location>
</feature>
<evidence type="ECO:0000256" key="4">
    <source>
        <dbReference type="SAM" id="SignalP"/>
    </source>
</evidence>
<dbReference type="PANTHER" id="PTHR44858">
    <property type="entry name" value="TETRATRICOPEPTIDE REPEAT PROTEIN 6"/>
    <property type="match status" value="1"/>
</dbReference>
<reference evidence="5 6" key="1">
    <citation type="submission" date="2019-05" db="EMBL/GenBank/DDBJ databases">
        <title>Colwellia ponticola sp. nov., isolated from seawater.</title>
        <authorList>
            <person name="Yoon J.-H."/>
        </authorList>
    </citation>
    <scope>NUCLEOTIDE SEQUENCE [LARGE SCALE GENOMIC DNA]</scope>
    <source>
        <strain evidence="5 6">OISW-25</strain>
    </source>
</reference>
<keyword evidence="2 3" id="KW-0802">TPR repeat</keyword>
<dbReference type="SUPFAM" id="SSF48452">
    <property type="entry name" value="TPR-like"/>
    <property type="match status" value="1"/>
</dbReference>
<evidence type="ECO:0000313" key="5">
    <source>
        <dbReference type="EMBL" id="TMM44049.1"/>
    </source>
</evidence>
<evidence type="ECO:0000256" key="3">
    <source>
        <dbReference type="PROSITE-ProRule" id="PRU00339"/>
    </source>
</evidence>
<evidence type="ECO:0000256" key="1">
    <source>
        <dbReference type="ARBA" id="ARBA00022737"/>
    </source>
</evidence>
<sequence>MKLNLCSLLLCLPFLFACQSNYYPHIKQISAQTTLYLDNQYIALKPLHIETEQEVFQLNNEMLTLVETKLTNNLPAQQKAYILLNHLFNEEKIALTYRDNANLTASQAYQRKVANCMSLTIMAYALAEKAGMNISFQAVKVPEYWVNNGQYSLLTGHVNLLVREDDYHKRIIVWGEKTTTIDFDPFVAKKKFPSTIISKDTVVAMFYNNKGAQALVDDNYPLAYHYFKQATLSDNQFSSAWGNLGILYKLSGHYPMAEKAYNYAISLDPDNLTSLGNLALLLSQQGRANQALLIEEYITKARANNPYYHALLGNEAFLKQSYQQALEHYKKAIELDDEQHEFYFAIAKIYYQQGQLLLAKKSMLTAVKLVNFQDIKKQYIAKLNFLKGQSTLSD</sequence>
<dbReference type="Pfam" id="PF13414">
    <property type="entry name" value="TPR_11"/>
    <property type="match status" value="1"/>
</dbReference>
<keyword evidence="1" id="KW-0677">Repeat</keyword>
<comment type="caution">
    <text evidence="5">The sequence shown here is derived from an EMBL/GenBank/DDBJ whole genome shotgun (WGS) entry which is preliminary data.</text>
</comment>
<dbReference type="Pfam" id="PF00515">
    <property type="entry name" value="TPR_1"/>
    <property type="match status" value="1"/>
</dbReference>
<keyword evidence="6" id="KW-1185">Reference proteome</keyword>
<dbReference type="PROSITE" id="PS50293">
    <property type="entry name" value="TPR_REGION"/>
    <property type="match status" value="1"/>
</dbReference>
<dbReference type="InterPro" id="IPR011990">
    <property type="entry name" value="TPR-like_helical_dom_sf"/>
</dbReference>
<organism evidence="5 6">
    <name type="scientific">Colwellia ponticola</name>
    <dbReference type="NCBI Taxonomy" id="2304625"/>
    <lineage>
        <taxon>Bacteria</taxon>
        <taxon>Pseudomonadati</taxon>
        <taxon>Pseudomonadota</taxon>
        <taxon>Gammaproteobacteria</taxon>
        <taxon>Alteromonadales</taxon>
        <taxon>Colwelliaceae</taxon>
        <taxon>Colwellia</taxon>
    </lineage>
</organism>
<feature type="signal peptide" evidence="4">
    <location>
        <begin position="1"/>
        <end position="22"/>
    </location>
</feature>
<dbReference type="PANTHER" id="PTHR44858:SF1">
    <property type="entry name" value="UDP-N-ACETYLGLUCOSAMINE--PEPTIDE N-ACETYLGLUCOSAMINYLTRANSFERASE SPINDLY-RELATED"/>
    <property type="match status" value="1"/>
</dbReference>
<dbReference type="InterPro" id="IPR019734">
    <property type="entry name" value="TPR_rpt"/>
</dbReference>
<feature type="repeat" description="TPR" evidence="3">
    <location>
        <begin position="306"/>
        <end position="339"/>
    </location>
</feature>
<protein>
    <submittedName>
        <fullName evidence="5">Tetratricopeptide repeat protein</fullName>
    </submittedName>
</protein>
<evidence type="ECO:0000256" key="2">
    <source>
        <dbReference type="ARBA" id="ARBA00022803"/>
    </source>
</evidence>
<dbReference type="SMART" id="SM00028">
    <property type="entry name" value="TPR"/>
    <property type="match status" value="4"/>
</dbReference>
<dbReference type="Proteomes" id="UP000307702">
    <property type="component" value="Unassembled WGS sequence"/>
</dbReference>
<proteinExistence type="predicted"/>
<dbReference type="PROSITE" id="PS50005">
    <property type="entry name" value="TPR"/>
    <property type="match status" value="2"/>
</dbReference>
<evidence type="ECO:0000313" key="6">
    <source>
        <dbReference type="Proteomes" id="UP000307702"/>
    </source>
</evidence>
<gene>
    <name evidence="5" type="ORF">FCS21_11655</name>
</gene>